<evidence type="ECO:0000313" key="4">
    <source>
        <dbReference type="Proteomes" id="UP000078560"/>
    </source>
</evidence>
<keyword evidence="2" id="KW-0472">Membrane</keyword>
<protein>
    <submittedName>
        <fullName evidence="3">PIR Superfamily Protein</fullName>
    </submittedName>
</protein>
<evidence type="ECO:0000313" key="3">
    <source>
        <dbReference type="EMBL" id="SBS92421.1"/>
    </source>
</evidence>
<gene>
    <name evidence="3" type="ORF">POVCU2_0074110</name>
</gene>
<feature type="region of interest" description="Disordered" evidence="1">
    <location>
        <begin position="219"/>
        <end position="254"/>
    </location>
</feature>
<dbReference type="AlphaFoldDB" id="A0A1A8WKN6"/>
<dbReference type="EMBL" id="FLQU01001288">
    <property type="protein sequence ID" value="SBS92421.1"/>
    <property type="molecule type" value="Genomic_DNA"/>
</dbReference>
<keyword evidence="2" id="KW-1133">Transmembrane helix</keyword>
<organism evidence="3 4">
    <name type="scientific">Plasmodium ovale curtisi</name>
    <dbReference type="NCBI Taxonomy" id="864141"/>
    <lineage>
        <taxon>Eukaryota</taxon>
        <taxon>Sar</taxon>
        <taxon>Alveolata</taxon>
        <taxon>Apicomplexa</taxon>
        <taxon>Aconoidasida</taxon>
        <taxon>Haemosporida</taxon>
        <taxon>Plasmodiidae</taxon>
        <taxon>Plasmodium</taxon>
        <taxon>Plasmodium (Plasmodium)</taxon>
    </lineage>
</organism>
<reference evidence="4" key="1">
    <citation type="submission" date="2016-05" db="EMBL/GenBank/DDBJ databases">
        <authorList>
            <person name="Naeem Raeece"/>
        </authorList>
    </citation>
    <scope>NUCLEOTIDE SEQUENCE [LARGE SCALE GENOMIC DNA]</scope>
</reference>
<sequence length="338" mass="39510">MSCYESHIEKYELFDNIDEYIKYEDLTEQNGISYNSSVDCSFIKNIFTDYITELTNICKQFSYLTDSLFNRSERNTLKGDSDFDYLNYWLNDRIYKIDSFHICKKYFYKNLLSKNRINENVNKLNGKIDDIEEDVLKNMNSLYTFYKNYKEINKTINSIDPKEEDAIKYAKFCIEEYKKLKDICPSGNAKFCETLSKFKKKYEEIDLCKNSLEGWTKKKLPPLTGEDDTSENMCSSTGKEKKEESGHRDPEMSGDVQVAPDIDIQSIIIGVIVTTGIPFIFFILNKFTSFGSLLRSRIKKNEKFWENLDDEVNPLSHASDYENINSANTSYKIAYNSI</sequence>
<accession>A0A1A8WKN6</accession>
<dbReference type="Proteomes" id="UP000078560">
    <property type="component" value="Unassembled WGS sequence"/>
</dbReference>
<evidence type="ECO:0000256" key="1">
    <source>
        <dbReference type="SAM" id="MobiDB-lite"/>
    </source>
</evidence>
<evidence type="ECO:0000256" key="2">
    <source>
        <dbReference type="SAM" id="Phobius"/>
    </source>
</evidence>
<keyword evidence="2" id="KW-0812">Transmembrane</keyword>
<feature type="transmembrane region" description="Helical" evidence="2">
    <location>
        <begin position="267"/>
        <end position="287"/>
    </location>
</feature>
<feature type="compositionally biased region" description="Basic and acidic residues" evidence="1">
    <location>
        <begin position="238"/>
        <end position="251"/>
    </location>
</feature>
<dbReference type="Pfam" id="PF05795">
    <property type="entry name" value="Plasmodium_Vir"/>
    <property type="match status" value="1"/>
</dbReference>
<dbReference type="InterPro" id="IPR008780">
    <property type="entry name" value="Plasmodium_Vir"/>
</dbReference>
<proteinExistence type="predicted"/>
<name>A0A1A8WKN6_PLAOA</name>